<evidence type="ECO:0000313" key="4">
    <source>
        <dbReference type="EMBL" id="PJJ26912.1"/>
    </source>
</evidence>
<evidence type="ECO:0000256" key="1">
    <source>
        <dbReference type="ARBA" id="ARBA00023125"/>
    </source>
</evidence>
<dbReference type="PANTHER" id="PTHR43479">
    <property type="entry name" value="ACREF/ENVCD OPERON REPRESSOR-RELATED"/>
    <property type="match status" value="1"/>
</dbReference>
<accession>A0A2M8Z0E6</accession>
<dbReference type="SUPFAM" id="SSF46689">
    <property type="entry name" value="Homeodomain-like"/>
    <property type="match status" value="1"/>
</dbReference>
<organism evidence="4 5">
    <name type="scientific">[Clostridium] celerecrescens 18A</name>
    <dbReference type="NCBI Taxonomy" id="1286362"/>
    <lineage>
        <taxon>Bacteria</taxon>
        <taxon>Bacillati</taxon>
        <taxon>Bacillota</taxon>
        <taxon>Clostridia</taxon>
        <taxon>Lachnospirales</taxon>
        <taxon>Lachnospiraceae</taxon>
        <taxon>Lacrimispora</taxon>
    </lineage>
</organism>
<dbReference type="OrthoDB" id="9808476at2"/>
<dbReference type="PRINTS" id="PR00455">
    <property type="entry name" value="HTHTETR"/>
</dbReference>
<dbReference type="InterPro" id="IPR050624">
    <property type="entry name" value="HTH-type_Tx_Regulator"/>
</dbReference>
<dbReference type="Pfam" id="PF00440">
    <property type="entry name" value="TetR_N"/>
    <property type="match status" value="1"/>
</dbReference>
<comment type="caution">
    <text evidence="4">The sequence shown here is derived from an EMBL/GenBank/DDBJ whole genome shotgun (WGS) entry which is preliminary data.</text>
</comment>
<reference evidence="4 5" key="1">
    <citation type="submission" date="2017-11" db="EMBL/GenBank/DDBJ databases">
        <title>Understudied soil microbes with underappreciated capabilities: Untangling the Clostridium saccharolyticum group.</title>
        <authorList>
            <person name="Leschine S."/>
        </authorList>
    </citation>
    <scope>NUCLEOTIDE SEQUENCE [LARGE SCALE GENOMIC DNA]</scope>
    <source>
        <strain evidence="4 5">18A</strain>
    </source>
</reference>
<feature type="domain" description="HTH tetR-type" evidence="3">
    <location>
        <begin position="13"/>
        <end position="73"/>
    </location>
</feature>
<dbReference type="Gene3D" id="1.10.357.10">
    <property type="entry name" value="Tetracycline Repressor, domain 2"/>
    <property type="match status" value="1"/>
</dbReference>
<evidence type="ECO:0000313" key="5">
    <source>
        <dbReference type="Proteomes" id="UP000231092"/>
    </source>
</evidence>
<dbReference type="PANTHER" id="PTHR43479:SF11">
    <property type="entry name" value="ACREF_ENVCD OPERON REPRESSOR-RELATED"/>
    <property type="match status" value="1"/>
</dbReference>
<proteinExistence type="predicted"/>
<dbReference type="PROSITE" id="PS50977">
    <property type="entry name" value="HTH_TETR_2"/>
    <property type="match status" value="1"/>
</dbReference>
<gene>
    <name evidence="4" type="ORF">H171_0360</name>
</gene>
<evidence type="ECO:0000256" key="2">
    <source>
        <dbReference type="PROSITE-ProRule" id="PRU00335"/>
    </source>
</evidence>
<evidence type="ECO:0000259" key="3">
    <source>
        <dbReference type="PROSITE" id="PS50977"/>
    </source>
</evidence>
<protein>
    <submittedName>
        <fullName evidence="4">TetR family transcriptional regulator</fullName>
    </submittedName>
</protein>
<dbReference type="InterPro" id="IPR001647">
    <property type="entry name" value="HTH_TetR"/>
</dbReference>
<sequence>MKEIRKPIQKRSIEKMNKISEAGFELFCEKGYHGTNTIEIAKRANVSTGALYSYFRDKRDIYIAAFEQYLNSFSNALFERLKDIQAPFSLSIFIERWISIYIEVYATSNQALAQLRMVMIEDEKINHHFCDFENKYVSGIVEILNKNDILSNDLHEKVYAACILVDALCREKSSFPHDKLNYTVLDTQIKKAILHMLSS</sequence>
<dbReference type="InterPro" id="IPR009057">
    <property type="entry name" value="Homeodomain-like_sf"/>
</dbReference>
<dbReference type="GO" id="GO:0003677">
    <property type="term" value="F:DNA binding"/>
    <property type="evidence" value="ECO:0007669"/>
    <property type="project" value="UniProtKB-UniRule"/>
</dbReference>
<keyword evidence="1 2" id="KW-0238">DNA-binding</keyword>
<dbReference type="AlphaFoldDB" id="A0A2M8Z0E6"/>
<dbReference type="EMBL" id="PGET01000001">
    <property type="protein sequence ID" value="PJJ26912.1"/>
    <property type="molecule type" value="Genomic_DNA"/>
</dbReference>
<name>A0A2M8Z0E6_9FIRM</name>
<feature type="DNA-binding region" description="H-T-H motif" evidence="2">
    <location>
        <begin position="36"/>
        <end position="55"/>
    </location>
</feature>
<dbReference type="RefSeq" id="WP_100303611.1">
    <property type="nucleotide sequence ID" value="NZ_PGET01000001.1"/>
</dbReference>
<dbReference type="Proteomes" id="UP000231092">
    <property type="component" value="Unassembled WGS sequence"/>
</dbReference>